<reference evidence="3 4" key="1">
    <citation type="submission" date="2019-09" db="EMBL/GenBank/DDBJ databases">
        <title>Genome sequence and assembly of Adhaeribacter sp.</title>
        <authorList>
            <person name="Chhetri G."/>
        </authorList>
    </citation>
    <scope>NUCLEOTIDE SEQUENCE [LARGE SCALE GENOMIC DNA]</scope>
    <source>
        <strain evidence="3 4">DK36</strain>
    </source>
</reference>
<gene>
    <name evidence="3" type="ORF">F0145_07025</name>
</gene>
<keyword evidence="2" id="KW-0732">Signal</keyword>
<feature type="compositionally biased region" description="Basic residues" evidence="1">
    <location>
        <begin position="173"/>
        <end position="184"/>
    </location>
</feature>
<feature type="chain" id="PRO_5024409015" description="DUF4890 domain-containing protein" evidence="2">
    <location>
        <begin position="20"/>
        <end position="193"/>
    </location>
</feature>
<evidence type="ECO:0000256" key="1">
    <source>
        <dbReference type="SAM" id="MobiDB-lite"/>
    </source>
</evidence>
<organism evidence="3 4">
    <name type="scientific">Adhaeribacter rhizoryzae</name>
    <dbReference type="NCBI Taxonomy" id="2607907"/>
    <lineage>
        <taxon>Bacteria</taxon>
        <taxon>Pseudomonadati</taxon>
        <taxon>Bacteroidota</taxon>
        <taxon>Cytophagia</taxon>
        <taxon>Cytophagales</taxon>
        <taxon>Hymenobacteraceae</taxon>
        <taxon>Adhaeribacter</taxon>
    </lineage>
</organism>
<feature type="region of interest" description="Disordered" evidence="1">
    <location>
        <begin position="141"/>
        <end position="193"/>
    </location>
</feature>
<proteinExistence type="predicted"/>
<comment type="caution">
    <text evidence="3">The sequence shown here is derived from an EMBL/GenBank/DDBJ whole genome shotgun (WGS) entry which is preliminary data.</text>
</comment>
<keyword evidence="4" id="KW-1185">Reference proteome</keyword>
<evidence type="ECO:0008006" key="5">
    <source>
        <dbReference type="Google" id="ProtNLM"/>
    </source>
</evidence>
<dbReference type="EMBL" id="VWSF01000004">
    <property type="protein sequence ID" value="KAA5547695.1"/>
    <property type="molecule type" value="Genomic_DNA"/>
</dbReference>
<sequence>MKKLILSIVFVLGVFVASAQNNDARTNKDFVSSVSTNDQIRQLSNKMQLNEGQYIRLRDLSRAKNEQIREINNMYVNDATTRQQKLQAVNQDFEKQLAQTVSQEQFTAYLATQGRAPMNNAGNTYQATGYGGQSLESGAATGTSVNGGAANPSDANINNNSNTNVNGNDAKEKKKAKKEKRSGKMKSEKINNF</sequence>
<evidence type="ECO:0000256" key="2">
    <source>
        <dbReference type="SAM" id="SignalP"/>
    </source>
</evidence>
<dbReference type="RefSeq" id="WP_150087614.1">
    <property type="nucleotide sequence ID" value="NZ_VWSF01000004.1"/>
</dbReference>
<evidence type="ECO:0000313" key="3">
    <source>
        <dbReference type="EMBL" id="KAA5547695.1"/>
    </source>
</evidence>
<name>A0A5M6DQE3_9BACT</name>
<feature type="signal peptide" evidence="2">
    <location>
        <begin position="1"/>
        <end position="19"/>
    </location>
</feature>
<evidence type="ECO:0000313" key="4">
    <source>
        <dbReference type="Proteomes" id="UP000323426"/>
    </source>
</evidence>
<dbReference type="AlphaFoldDB" id="A0A5M6DQE3"/>
<feature type="compositionally biased region" description="Low complexity" evidence="1">
    <location>
        <begin position="149"/>
        <end position="168"/>
    </location>
</feature>
<protein>
    <recommendedName>
        <fullName evidence="5">DUF4890 domain-containing protein</fullName>
    </recommendedName>
</protein>
<accession>A0A5M6DQE3</accession>
<dbReference type="Proteomes" id="UP000323426">
    <property type="component" value="Unassembled WGS sequence"/>
</dbReference>